<feature type="compositionally biased region" description="Polar residues" evidence="1">
    <location>
        <begin position="225"/>
        <end position="237"/>
    </location>
</feature>
<protein>
    <submittedName>
        <fullName evidence="2">Uncharacterized protein</fullName>
    </submittedName>
</protein>
<feature type="compositionally biased region" description="Basic residues" evidence="1">
    <location>
        <begin position="499"/>
        <end position="519"/>
    </location>
</feature>
<evidence type="ECO:0000313" key="2">
    <source>
        <dbReference type="EMBL" id="ROT67523.1"/>
    </source>
</evidence>
<dbReference type="Proteomes" id="UP000283509">
    <property type="component" value="Unassembled WGS sequence"/>
</dbReference>
<proteinExistence type="predicted"/>
<feature type="compositionally biased region" description="Polar residues" evidence="1">
    <location>
        <begin position="296"/>
        <end position="306"/>
    </location>
</feature>
<feature type="compositionally biased region" description="Polar residues" evidence="1">
    <location>
        <begin position="181"/>
        <end position="192"/>
    </location>
</feature>
<organism evidence="2 3">
    <name type="scientific">Penaeus vannamei</name>
    <name type="common">Whiteleg shrimp</name>
    <name type="synonym">Litopenaeus vannamei</name>
    <dbReference type="NCBI Taxonomy" id="6689"/>
    <lineage>
        <taxon>Eukaryota</taxon>
        <taxon>Metazoa</taxon>
        <taxon>Ecdysozoa</taxon>
        <taxon>Arthropoda</taxon>
        <taxon>Crustacea</taxon>
        <taxon>Multicrustacea</taxon>
        <taxon>Malacostraca</taxon>
        <taxon>Eumalacostraca</taxon>
        <taxon>Eucarida</taxon>
        <taxon>Decapoda</taxon>
        <taxon>Dendrobranchiata</taxon>
        <taxon>Penaeoidea</taxon>
        <taxon>Penaeidae</taxon>
        <taxon>Penaeus</taxon>
    </lineage>
</organism>
<sequence length="553" mass="61217">MERRTSSLDGQCSVVSVLWRARVRSRCSGDAVEGRGVRPGPHSAASSRHDMGKTLNFRVVHGGRLSYASPGSCTDVEVTSQCSRGTPTVVGLDVACWCFRGSRDLNGDPRGPSRPSGPPTAPIELSGVAGEHLVLRQPLRAGYGHFSRTYEGQPSRETPRYPTWHGHESQPQFKLVFPPLSGSSRGTPSSGMRTPPYGIGRTKEPPPLATSTPRHDRTPRPSPSPSLQERGTRTLQSPARVRTSPPKGYISSSRGSKAASPLRGRVPMAVTDRGAPRRRPRRSQGRRAPRSRNSHDANTSSQSVCHSTKPPVTFPPPIPLPRDDTVSDISIVSPMPALDVSYTAYLTPDVLTPTAIPPSPPTSRAPSAREIWDFDDEEAYVQHNPLYWLVPEAHEQPEPRERPVAPAPHYYQPHTHAPLPDTYIGHRPAYKPAPRWSSPYGRGRASPVSYLHRQEERGRGRGVSPGTHAHLRLSPISENSQPTNIVTYADVHTQERPHRQPRGRSFKPSPPRRHRLAAQRKRSNIRIFDLKDDARFVYIVHALIQAFIYIEQV</sequence>
<gene>
    <name evidence="2" type="ORF">C7M84_014408</name>
</gene>
<comment type="caution">
    <text evidence="2">The sequence shown here is derived from an EMBL/GenBank/DDBJ whole genome shotgun (WGS) entry which is preliminary data.</text>
</comment>
<name>A0A3R7SMM7_PENVA</name>
<reference evidence="2 3" key="2">
    <citation type="submission" date="2019-01" db="EMBL/GenBank/DDBJ databases">
        <title>The decoding of complex shrimp genome reveals the adaptation for benthos swimmer, frequently molting mechanism and breeding impact on genome.</title>
        <authorList>
            <person name="Sun Y."/>
            <person name="Gao Y."/>
            <person name="Yu Y."/>
        </authorList>
    </citation>
    <scope>NUCLEOTIDE SEQUENCE [LARGE SCALE GENOMIC DNA]</scope>
    <source>
        <tissue evidence="2">Muscle</tissue>
    </source>
</reference>
<feature type="region of interest" description="Disordered" evidence="1">
    <location>
        <begin position="493"/>
        <end position="519"/>
    </location>
</feature>
<feature type="compositionally biased region" description="Basic residues" evidence="1">
    <location>
        <begin position="276"/>
        <end position="292"/>
    </location>
</feature>
<evidence type="ECO:0000256" key="1">
    <source>
        <dbReference type="SAM" id="MobiDB-lite"/>
    </source>
</evidence>
<dbReference type="EMBL" id="QCYY01002805">
    <property type="protein sequence ID" value="ROT67523.1"/>
    <property type="molecule type" value="Genomic_DNA"/>
</dbReference>
<evidence type="ECO:0000313" key="3">
    <source>
        <dbReference type="Proteomes" id="UP000283509"/>
    </source>
</evidence>
<keyword evidence="3" id="KW-1185">Reference proteome</keyword>
<accession>A0A3R7SMM7</accession>
<feature type="region of interest" description="Disordered" evidence="1">
    <location>
        <begin position="145"/>
        <end position="321"/>
    </location>
</feature>
<reference evidence="2 3" key="1">
    <citation type="submission" date="2018-04" db="EMBL/GenBank/DDBJ databases">
        <authorList>
            <person name="Zhang X."/>
            <person name="Yuan J."/>
            <person name="Li F."/>
            <person name="Xiang J."/>
        </authorList>
    </citation>
    <scope>NUCLEOTIDE SEQUENCE [LARGE SCALE GENOMIC DNA]</scope>
    <source>
        <tissue evidence="2">Muscle</tissue>
    </source>
</reference>
<dbReference type="AlphaFoldDB" id="A0A3R7SMM7"/>
<dbReference type="OrthoDB" id="10057795at2759"/>